<dbReference type="EMBL" id="JAUOPU010000008">
    <property type="protein sequence ID" value="MDO6542809.1"/>
    <property type="molecule type" value="Genomic_DNA"/>
</dbReference>
<dbReference type="AlphaFoldDB" id="A0AAW7Y7S2"/>
<accession>A0AAW7Y7S2</accession>
<evidence type="ECO:0000313" key="2">
    <source>
        <dbReference type="Proteomes" id="UP001170624"/>
    </source>
</evidence>
<reference evidence="1" key="1">
    <citation type="submission" date="2023-07" db="EMBL/GenBank/DDBJ databases">
        <title>Genome content predicts the carbon catabolic preferences of heterotrophic bacteria.</title>
        <authorList>
            <person name="Gralka M."/>
        </authorList>
    </citation>
    <scope>NUCLEOTIDE SEQUENCE</scope>
    <source>
        <strain evidence="1">G2M05</strain>
    </source>
</reference>
<proteinExistence type="predicted"/>
<protein>
    <submittedName>
        <fullName evidence="1">Uncharacterized protein</fullName>
    </submittedName>
</protein>
<dbReference type="RefSeq" id="WP_303499306.1">
    <property type="nucleotide sequence ID" value="NZ_JAUOPU010000008.1"/>
</dbReference>
<evidence type="ECO:0000313" key="1">
    <source>
        <dbReference type="EMBL" id="MDO6542809.1"/>
    </source>
</evidence>
<dbReference type="Proteomes" id="UP001170624">
    <property type="component" value="Unassembled WGS sequence"/>
</dbReference>
<sequence length="63" mass="7190">MDKLEQAEALFKQPLTIESLRQLDTLERQARGQEADYIGELWEAVFAAADEKLLTQARKEGLI</sequence>
<gene>
    <name evidence="1" type="ORF">Q4568_09710</name>
</gene>
<organism evidence="1 2">
    <name type="scientific">Photobacterium sanguinicancri</name>
    <dbReference type="NCBI Taxonomy" id="875932"/>
    <lineage>
        <taxon>Bacteria</taxon>
        <taxon>Pseudomonadati</taxon>
        <taxon>Pseudomonadota</taxon>
        <taxon>Gammaproteobacteria</taxon>
        <taxon>Vibrionales</taxon>
        <taxon>Vibrionaceae</taxon>
        <taxon>Photobacterium</taxon>
    </lineage>
</organism>
<name>A0AAW7Y7S2_9GAMM</name>
<comment type="caution">
    <text evidence="1">The sequence shown here is derived from an EMBL/GenBank/DDBJ whole genome shotgun (WGS) entry which is preliminary data.</text>
</comment>